<dbReference type="EMBL" id="SRLO01000013">
    <property type="protein sequence ID" value="TNN86766.1"/>
    <property type="molecule type" value="Genomic_DNA"/>
</dbReference>
<organism evidence="1 2">
    <name type="scientific">Liparis tanakae</name>
    <name type="common">Tanaka's snailfish</name>
    <dbReference type="NCBI Taxonomy" id="230148"/>
    <lineage>
        <taxon>Eukaryota</taxon>
        <taxon>Metazoa</taxon>
        <taxon>Chordata</taxon>
        <taxon>Craniata</taxon>
        <taxon>Vertebrata</taxon>
        <taxon>Euteleostomi</taxon>
        <taxon>Actinopterygii</taxon>
        <taxon>Neopterygii</taxon>
        <taxon>Teleostei</taxon>
        <taxon>Neoteleostei</taxon>
        <taxon>Acanthomorphata</taxon>
        <taxon>Eupercaria</taxon>
        <taxon>Perciformes</taxon>
        <taxon>Cottioidei</taxon>
        <taxon>Cottales</taxon>
        <taxon>Liparidae</taxon>
        <taxon>Liparis</taxon>
    </lineage>
</organism>
<accession>A0A4Z2J968</accession>
<dbReference type="AlphaFoldDB" id="A0A4Z2J968"/>
<reference evidence="1 2" key="1">
    <citation type="submission" date="2019-03" db="EMBL/GenBank/DDBJ databases">
        <title>First draft genome of Liparis tanakae, snailfish: a comprehensive survey of snailfish specific genes.</title>
        <authorList>
            <person name="Kim W."/>
            <person name="Song I."/>
            <person name="Jeong J.-H."/>
            <person name="Kim D."/>
            <person name="Kim S."/>
            <person name="Ryu S."/>
            <person name="Song J.Y."/>
            <person name="Lee S.K."/>
        </authorList>
    </citation>
    <scope>NUCLEOTIDE SEQUENCE [LARGE SCALE GENOMIC DNA]</scope>
    <source>
        <tissue evidence="1">Muscle</tissue>
    </source>
</reference>
<gene>
    <name evidence="1" type="ORF">EYF80_002949</name>
</gene>
<sequence>MSESFSCTPTTTPESPTWATYMWTPRITTTLAVVPDVLGRPVIVFGHSAKPRCFFNKPHRLSLAKCAASRPPWPSNTAKNATDFRVLTGRSATFFPSSSSSDAGVLLSSSCGRLSTHTAQEAGPDLCDLSAVVKAELPFGLIDNMLDVIVE</sequence>
<comment type="caution">
    <text evidence="1">The sequence shown here is derived from an EMBL/GenBank/DDBJ whole genome shotgun (WGS) entry which is preliminary data.</text>
</comment>
<name>A0A4Z2J968_9TELE</name>
<protein>
    <submittedName>
        <fullName evidence="1">Uncharacterized protein</fullName>
    </submittedName>
</protein>
<evidence type="ECO:0000313" key="2">
    <source>
        <dbReference type="Proteomes" id="UP000314294"/>
    </source>
</evidence>
<keyword evidence="2" id="KW-1185">Reference proteome</keyword>
<evidence type="ECO:0000313" key="1">
    <source>
        <dbReference type="EMBL" id="TNN86766.1"/>
    </source>
</evidence>
<proteinExistence type="predicted"/>
<dbReference type="Proteomes" id="UP000314294">
    <property type="component" value="Unassembled WGS sequence"/>
</dbReference>